<feature type="region of interest" description="Disordered" evidence="2">
    <location>
        <begin position="34"/>
        <end position="55"/>
    </location>
</feature>
<gene>
    <name evidence="3" type="ORF">KI387_013767</name>
</gene>
<dbReference type="EMBL" id="JAHRHJ020000009">
    <property type="protein sequence ID" value="KAH9302184.1"/>
    <property type="molecule type" value="Genomic_DNA"/>
</dbReference>
<comment type="caution">
    <text evidence="3">The sequence shown here is derived from an EMBL/GenBank/DDBJ whole genome shotgun (WGS) entry which is preliminary data.</text>
</comment>
<dbReference type="Gene3D" id="1.10.287.1490">
    <property type="match status" value="1"/>
</dbReference>
<protein>
    <submittedName>
        <fullName evidence="3">Uncharacterized protein</fullName>
    </submittedName>
</protein>
<dbReference type="Proteomes" id="UP000824469">
    <property type="component" value="Unassembled WGS sequence"/>
</dbReference>
<feature type="coiled-coil region" evidence="1">
    <location>
        <begin position="127"/>
        <end position="217"/>
    </location>
</feature>
<keyword evidence="1" id="KW-0175">Coiled coil</keyword>
<evidence type="ECO:0000256" key="1">
    <source>
        <dbReference type="SAM" id="Coils"/>
    </source>
</evidence>
<feature type="non-terminal residue" evidence="3">
    <location>
        <position position="242"/>
    </location>
</feature>
<feature type="compositionally biased region" description="Basic and acidic residues" evidence="2">
    <location>
        <begin position="34"/>
        <end position="46"/>
    </location>
</feature>
<keyword evidence="4" id="KW-1185">Reference proteome</keyword>
<organism evidence="3 4">
    <name type="scientific">Taxus chinensis</name>
    <name type="common">Chinese yew</name>
    <name type="synonym">Taxus wallichiana var. chinensis</name>
    <dbReference type="NCBI Taxonomy" id="29808"/>
    <lineage>
        <taxon>Eukaryota</taxon>
        <taxon>Viridiplantae</taxon>
        <taxon>Streptophyta</taxon>
        <taxon>Embryophyta</taxon>
        <taxon>Tracheophyta</taxon>
        <taxon>Spermatophyta</taxon>
        <taxon>Pinopsida</taxon>
        <taxon>Pinidae</taxon>
        <taxon>Conifers II</taxon>
        <taxon>Cupressales</taxon>
        <taxon>Taxaceae</taxon>
        <taxon>Taxus</taxon>
    </lineage>
</organism>
<evidence type="ECO:0000313" key="4">
    <source>
        <dbReference type="Proteomes" id="UP000824469"/>
    </source>
</evidence>
<name>A0AA38FDH8_TAXCH</name>
<evidence type="ECO:0000256" key="2">
    <source>
        <dbReference type="SAM" id="MobiDB-lite"/>
    </source>
</evidence>
<sequence length="242" mass="28110">MGSSCDSSIYAVDTTVHEMPAEFEILSNPHHTTHKQDMLQMEDHSPNGRKRKSGEPIECCTEKNKFEAPKIVSGECIELQGIESSLKTAVESLQQYKQRVLDFQSIKDQLVESKAEIKWYREKYDLLKELQKQLPETIQLLTQEKQKIFKEKDEIADSLKNAQKEVEQKSDQLKELQTQFVGLKAELQHLAEEKDRIQKVLEEARELLQRKERAYHTFIDTDDSLNCSVCMEPWTQSGEHNI</sequence>
<proteinExistence type="predicted"/>
<evidence type="ECO:0000313" key="3">
    <source>
        <dbReference type="EMBL" id="KAH9302184.1"/>
    </source>
</evidence>
<reference evidence="3 4" key="1">
    <citation type="journal article" date="2021" name="Nat. Plants">
        <title>The Taxus genome provides insights into paclitaxel biosynthesis.</title>
        <authorList>
            <person name="Xiong X."/>
            <person name="Gou J."/>
            <person name="Liao Q."/>
            <person name="Li Y."/>
            <person name="Zhou Q."/>
            <person name="Bi G."/>
            <person name="Li C."/>
            <person name="Du R."/>
            <person name="Wang X."/>
            <person name="Sun T."/>
            <person name="Guo L."/>
            <person name="Liang H."/>
            <person name="Lu P."/>
            <person name="Wu Y."/>
            <person name="Zhang Z."/>
            <person name="Ro D.K."/>
            <person name="Shang Y."/>
            <person name="Huang S."/>
            <person name="Yan J."/>
        </authorList>
    </citation>
    <scope>NUCLEOTIDE SEQUENCE [LARGE SCALE GENOMIC DNA]</scope>
    <source>
        <strain evidence="3">Ta-2019</strain>
    </source>
</reference>
<accession>A0AA38FDH8</accession>
<dbReference type="AlphaFoldDB" id="A0AA38FDH8"/>